<dbReference type="InterPro" id="IPR036779">
    <property type="entry name" value="LysM_dom_sf"/>
</dbReference>
<keyword evidence="5" id="KW-1185">Reference proteome</keyword>
<protein>
    <submittedName>
        <fullName evidence="4">LysM peptidoglycan-binding domain-containing protein</fullName>
    </submittedName>
</protein>
<organism evidence="4 5">
    <name type="scientific">Calidifontibacillus erzurumensis</name>
    <dbReference type="NCBI Taxonomy" id="2741433"/>
    <lineage>
        <taxon>Bacteria</taxon>
        <taxon>Bacillati</taxon>
        <taxon>Bacillota</taxon>
        <taxon>Bacilli</taxon>
        <taxon>Bacillales</taxon>
        <taxon>Bacillaceae</taxon>
        <taxon>Calidifontibacillus/Schinkia group</taxon>
        <taxon>Calidifontibacillus</taxon>
    </lineage>
</organism>
<dbReference type="InterPro" id="IPR012854">
    <property type="entry name" value="Cu_amine_oxidase-like_N"/>
</dbReference>
<evidence type="ECO:0000313" key="5">
    <source>
        <dbReference type="Proteomes" id="UP000625804"/>
    </source>
</evidence>
<dbReference type="Gene3D" id="3.10.350.10">
    <property type="entry name" value="LysM domain"/>
    <property type="match status" value="2"/>
</dbReference>
<feature type="region of interest" description="Disordered" evidence="1">
    <location>
        <begin position="188"/>
        <end position="221"/>
    </location>
</feature>
<dbReference type="PANTHER" id="PTHR33734:SF22">
    <property type="entry name" value="MEMBRANE-BOUND LYTIC MUREIN TRANSGLYCOSYLASE D"/>
    <property type="match status" value="1"/>
</dbReference>
<keyword evidence="2" id="KW-0732">Signal</keyword>
<name>A0A8J8KC27_9BACI</name>
<reference evidence="4" key="1">
    <citation type="submission" date="2020-06" db="EMBL/GenBank/DDBJ databases">
        <title>A novel thermopfilic bacterium from Erzurum, Turkey.</title>
        <authorList>
            <person name="Adiguzel A."/>
            <person name="Ay H."/>
            <person name="Baltaci M.O."/>
        </authorList>
    </citation>
    <scope>NUCLEOTIDE SEQUENCE</scope>
    <source>
        <strain evidence="4">P2</strain>
    </source>
</reference>
<dbReference type="AlphaFoldDB" id="A0A8J8KC27"/>
<dbReference type="SUPFAM" id="SSF54106">
    <property type="entry name" value="LysM domain"/>
    <property type="match status" value="2"/>
</dbReference>
<gene>
    <name evidence="4" type="ORF">HR057_10555</name>
</gene>
<feature type="compositionally biased region" description="Basic and acidic residues" evidence="1">
    <location>
        <begin position="188"/>
        <end position="200"/>
    </location>
</feature>
<dbReference type="InterPro" id="IPR036582">
    <property type="entry name" value="Mao_N_sf"/>
</dbReference>
<dbReference type="Proteomes" id="UP000625804">
    <property type="component" value="Unassembled WGS sequence"/>
</dbReference>
<dbReference type="PANTHER" id="PTHR33734">
    <property type="entry name" value="LYSM DOMAIN-CONTAINING GPI-ANCHORED PROTEIN 2"/>
    <property type="match status" value="1"/>
</dbReference>
<dbReference type="CDD" id="cd00118">
    <property type="entry name" value="LysM"/>
    <property type="match status" value="2"/>
</dbReference>
<feature type="signal peptide" evidence="2">
    <location>
        <begin position="1"/>
        <end position="22"/>
    </location>
</feature>
<evidence type="ECO:0000259" key="3">
    <source>
        <dbReference type="PROSITE" id="PS51782"/>
    </source>
</evidence>
<evidence type="ECO:0000256" key="1">
    <source>
        <dbReference type="SAM" id="MobiDB-lite"/>
    </source>
</evidence>
<feature type="chain" id="PRO_5035322898" evidence="2">
    <location>
        <begin position="23"/>
        <end position="424"/>
    </location>
</feature>
<dbReference type="Gene3D" id="3.30.457.10">
    <property type="entry name" value="Copper amine oxidase-like, N-terminal domain"/>
    <property type="match status" value="1"/>
</dbReference>
<dbReference type="Pfam" id="PF07833">
    <property type="entry name" value="Cu_amine_oxidN1"/>
    <property type="match status" value="1"/>
</dbReference>
<accession>A0A8J8KC27</accession>
<dbReference type="PROSITE" id="PS51782">
    <property type="entry name" value="LYSM"/>
    <property type="match status" value="2"/>
</dbReference>
<dbReference type="EMBL" id="JABTTE010000013">
    <property type="protein sequence ID" value="NSL52192.1"/>
    <property type="molecule type" value="Genomic_DNA"/>
</dbReference>
<dbReference type="SMART" id="SM00257">
    <property type="entry name" value="LysM"/>
    <property type="match status" value="2"/>
</dbReference>
<evidence type="ECO:0000256" key="2">
    <source>
        <dbReference type="SAM" id="SignalP"/>
    </source>
</evidence>
<feature type="domain" description="LysM" evidence="3">
    <location>
        <begin position="128"/>
        <end position="171"/>
    </location>
</feature>
<dbReference type="Pfam" id="PF01476">
    <property type="entry name" value="LysM"/>
    <property type="match status" value="2"/>
</dbReference>
<dbReference type="SUPFAM" id="SSF55383">
    <property type="entry name" value="Copper amine oxidase, domain N"/>
    <property type="match status" value="1"/>
</dbReference>
<sequence>MKLLKGLGVCAALFFGAQQAGAEEIILKTNTVLNHNNLSYVPTKMVTDQLRIPVSWDNQAKSLTIQKDHQTILFKMGEPQAKVNGQTVKTPPIVVKDGVSYLPLRFIGENLHMKVDWNRDVITLTTFDKYIVQKGDYLYKISKKVGMSVEEIQKINNLKDDKLQIGQVLYLKADLALSNSTYITETNSLKEESDKKENETKNSSSNSSSEQKGKGSLTESKNKMKDDTFEYTTYIVKKGDYLSKISAEQKVSLKDLLAVNNLTENSILQIGDQLLLPKRVIPTKEKVSEKHGEYLDWWTEAQYVFPIGEIATVIDFETGVSFQIRRSYGANHADCEPLTAEDTRKAKELWGGFSWNTRAVLVQVGDRTIAASMSFMPHDIESILDNDFEGHFDLHFKNSTRHKDGKIDQYHQEKIKIAAGVVDK</sequence>
<feature type="domain" description="LysM" evidence="3">
    <location>
        <begin position="232"/>
        <end position="276"/>
    </location>
</feature>
<feature type="compositionally biased region" description="Low complexity" evidence="1">
    <location>
        <begin position="201"/>
        <end position="216"/>
    </location>
</feature>
<dbReference type="InterPro" id="IPR018392">
    <property type="entry name" value="LysM"/>
</dbReference>
<comment type="caution">
    <text evidence="4">The sequence shown here is derived from an EMBL/GenBank/DDBJ whole genome shotgun (WGS) entry which is preliminary data.</text>
</comment>
<dbReference type="RefSeq" id="WP_173731398.1">
    <property type="nucleotide sequence ID" value="NZ_JABTTE010000013.1"/>
</dbReference>
<dbReference type="GO" id="GO:0008932">
    <property type="term" value="F:lytic endotransglycosylase activity"/>
    <property type="evidence" value="ECO:0007669"/>
    <property type="project" value="TreeGrafter"/>
</dbReference>
<evidence type="ECO:0000313" key="4">
    <source>
        <dbReference type="EMBL" id="NSL52192.1"/>
    </source>
</evidence>
<proteinExistence type="predicted"/>